<gene>
    <name evidence="1" type="primary">PTC2-3</name>
    <name evidence="4" type="synonym">LOC129922814</name>
</gene>
<proteinExistence type="evidence at transcript level"/>
<keyword evidence="1" id="KW-0812">Transmembrane</keyword>
<dbReference type="EMBL" id="MT787318">
    <property type="protein sequence ID" value="QNL15859.1"/>
    <property type="molecule type" value="mRNA"/>
</dbReference>
<evidence type="ECO:0000313" key="3">
    <source>
        <dbReference type="Proteomes" id="UP001165740"/>
    </source>
</evidence>
<sequence length="187" mass="21383">MQASNSIYWPADSLHGVFYYSATCQFYYNITLETVGNYTVHVSMFPNISNEARIDIAHGINTTLNIRFGKVENLTCQSRSEENVDILCTTTKIFPEAVCLFTIHRNAHKVLSTITHASNSKFWPDVLLHDVFYYSATCQFCYNVTMETVGNYTVHVSMFPNIRNEARNDIAHGKSKILNITFGKFRK</sequence>
<dbReference type="OrthoDB" id="10411318at2759"/>
<dbReference type="VEuPathDB" id="VectorBase:BGLAX_028274"/>
<keyword evidence="1" id="KW-0472">Membrane</keyword>
<reference evidence="1" key="1">
    <citation type="journal article" date="2020" name="Elife">
        <title>Clusters of polymorphic transmembrane genes control resistance to schistosomes in snail vectors.</title>
        <authorList>
            <person name="Tennessen J.A."/>
            <person name="Bollmann S.R."/>
            <person name="Peremyslova E."/>
            <person name="Kronmiller B.A."/>
            <person name="Sergi C."/>
            <person name="Hamali B."/>
            <person name="Blouin M.S."/>
        </authorList>
    </citation>
    <scope>NUCLEOTIDE SEQUENCE</scope>
    <source>
        <strain evidence="1">I172</strain>
        <strain evidence="2">I4</strain>
    </source>
</reference>
<dbReference type="AlphaFoldDB" id="A0A7G8ZAW4"/>
<evidence type="ECO:0000313" key="2">
    <source>
        <dbReference type="EMBL" id="QNL15859.1"/>
    </source>
</evidence>
<reference evidence="4" key="3">
    <citation type="submission" date="2025-04" db="UniProtKB">
        <authorList>
            <consortium name="RefSeq"/>
        </authorList>
    </citation>
    <scope>IDENTIFICATION</scope>
</reference>
<dbReference type="EMBL" id="MT787304">
    <property type="protein sequence ID" value="QNL15858.1"/>
    <property type="molecule type" value="mRNA"/>
</dbReference>
<organism evidence="1">
    <name type="scientific">Biomphalaria glabrata</name>
    <name type="common">Bloodfluke planorb</name>
    <name type="synonym">Freshwater snail</name>
    <dbReference type="NCBI Taxonomy" id="6526"/>
    <lineage>
        <taxon>Eukaryota</taxon>
        <taxon>Metazoa</taxon>
        <taxon>Spiralia</taxon>
        <taxon>Lophotrochozoa</taxon>
        <taxon>Mollusca</taxon>
        <taxon>Gastropoda</taxon>
        <taxon>Heterobranchia</taxon>
        <taxon>Euthyneura</taxon>
        <taxon>Panpulmonata</taxon>
        <taxon>Hygrophila</taxon>
        <taxon>Lymnaeoidea</taxon>
        <taxon>Planorbidae</taxon>
        <taxon>Biomphalaria</taxon>
    </lineage>
</organism>
<name>A0A7G8ZAW4_BIOGL</name>
<reference evidence="1" key="2">
    <citation type="submission" date="2020-07" db="EMBL/GenBank/DDBJ databases">
        <authorList>
            <person name="Tenessen J.A."/>
            <person name="Bollmann S.R."/>
            <person name="Peremyslova K."/>
            <person name="Kronmiller B."/>
            <person name="Sergi C."/>
            <person name="Hamali B."/>
            <person name="Blouin M.S."/>
        </authorList>
    </citation>
    <scope>NUCLEOTIDE SEQUENCE</scope>
    <source>
        <strain evidence="1">I172</strain>
        <strain evidence="2">I4</strain>
    </source>
</reference>
<evidence type="ECO:0000313" key="1">
    <source>
        <dbReference type="EMBL" id="QNL15858.1"/>
    </source>
</evidence>
<protein>
    <submittedName>
        <fullName evidence="1">Polymorphic transmembrane cluster 2 transmembrane protein 3</fullName>
    </submittedName>
    <submittedName>
        <fullName evidence="4">Uncharacterized protein LOC129922814</fullName>
    </submittedName>
</protein>
<keyword evidence="3" id="KW-1185">Reference proteome</keyword>
<dbReference type="Proteomes" id="UP001165740">
    <property type="component" value="Chromosome 14"/>
</dbReference>
<dbReference type="RefSeq" id="XP_055866279.1">
    <property type="nucleotide sequence ID" value="XM_056010304.1"/>
</dbReference>
<evidence type="ECO:0000313" key="4">
    <source>
        <dbReference type="RefSeq" id="XP_055866279.1"/>
    </source>
</evidence>
<accession>A0A7G8ZAW4</accession>